<dbReference type="KEGG" id="taf:THA_746"/>
<keyword evidence="3" id="KW-0808">Transferase</keyword>
<dbReference type="Gene3D" id="3.40.50.2000">
    <property type="entry name" value="Glycogen Phosphorylase B"/>
    <property type="match status" value="2"/>
</dbReference>
<feature type="domain" description="Glycosyltransferase subfamily 4-like N-terminal" evidence="2">
    <location>
        <begin position="98"/>
        <end position="220"/>
    </location>
</feature>
<dbReference type="EMBL" id="CP001185">
    <property type="protein sequence ID" value="ACJ75212.1"/>
    <property type="molecule type" value="Genomic_DNA"/>
</dbReference>
<evidence type="ECO:0000259" key="1">
    <source>
        <dbReference type="Pfam" id="PF00534"/>
    </source>
</evidence>
<dbReference type="STRING" id="484019.THA_746"/>
<dbReference type="eggNOG" id="COG0438">
    <property type="taxonomic scope" value="Bacteria"/>
</dbReference>
<dbReference type="SUPFAM" id="SSF53756">
    <property type="entry name" value="UDP-Glycosyltransferase/glycogen phosphorylase"/>
    <property type="match status" value="1"/>
</dbReference>
<feature type="domain" description="Glycosyl transferase family 1" evidence="1">
    <location>
        <begin position="238"/>
        <end position="391"/>
    </location>
</feature>
<dbReference type="Pfam" id="PF00534">
    <property type="entry name" value="Glycos_transf_1"/>
    <property type="match status" value="1"/>
</dbReference>
<dbReference type="InterPro" id="IPR050194">
    <property type="entry name" value="Glycosyltransferase_grp1"/>
</dbReference>
<evidence type="ECO:0000313" key="3">
    <source>
        <dbReference type="EMBL" id="ACJ75212.1"/>
    </source>
</evidence>
<proteinExistence type="predicted"/>
<dbReference type="GO" id="GO:0016757">
    <property type="term" value="F:glycosyltransferase activity"/>
    <property type="evidence" value="ECO:0007669"/>
    <property type="project" value="InterPro"/>
</dbReference>
<gene>
    <name evidence="3" type="ordered locus">THA_746</name>
</gene>
<dbReference type="CAZy" id="GT4">
    <property type="family name" value="Glycosyltransferase Family 4"/>
</dbReference>
<dbReference type="InterPro" id="IPR028098">
    <property type="entry name" value="Glyco_trans_4-like_N"/>
</dbReference>
<reference evidence="3 4" key="1">
    <citation type="journal article" date="2009" name="J. Bacteriol.">
        <title>The genome of Thermosipho africanus TCF52B: lateral genetic connections to the Firmicutes and Archaea.</title>
        <authorList>
            <person name="Nesboe C.L."/>
            <person name="Bapteste E."/>
            <person name="Curtis B."/>
            <person name="Dahle H."/>
            <person name="Lopez P."/>
            <person name="Macleod D."/>
            <person name="Dlutek M."/>
            <person name="Bowman S."/>
            <person name="Zhaxybayeva O."/>
            <person name="Birkeland N.-K."/>
            <person name="Doolittle W.F."/>
        </authorList>
    </citation>
    <scope>NUCLEOTIDE SEQUENCE [LARGE SCALE GENOMIC DNA]</scope>
    <source>
        <strain evidence="3 4">TCF52B</strain>
    </source>
</reference>
<dbReference type="Pfam" id="PF13439">
    <property type="entry name" value="Glyco_transf_4"/>
    <property type="match status" value="1"/>
</dbReference>
<dbReference type="PANTHER" id="PTHR45947:SF15">
    <property type="entry name" value="TEICHURONIC ACID BIOSYNTHESIS GLYCOSYLTRANSFERASE TUAC-RELATED"/>
    <property type="match status" value="1"/>
</dbReference>
<dbReference type="Proteomes" id="UP000002453">
    <property type="component" value="Chromosome"/>
</dbReference>
<name>B7IGJ8_THEAB</name>
<accession>B7IGJ8</accession>
<dbReference type="FunFam" id="3.40.50.2000:FF:000344">
    <property type="entry name" value="Glycosyl transferase group 1"/>
    <property type="match status" value="1"/>
</dbReference>
<dbReference type="AlphaFoldDB" id="B7IGJ8"/>
<dbReference type="CDD" id="cd03798">
    <property type="entry name" value="GT4_WlbH-like"/>
    <property type="match status" value="1"/>
</dbReference>
<sequence length="410" mass="46450">MFVSKHIEKRGVVLKILILTNLFPKKENPNSGIFITKRLKEHEKLGVDFTAVSLAFRDKGRLLSLLRSLLRKPSEVPLKELEGVSFKPVFVERGLFDVVVQKFWTMKRALENLTDRFAEQVVQNFPKHTVIHAHGMYLPAPAGVVARKVSEIWNVPYVVTLHGSDVNLNMARRDVRDIYLETLENAARCIFVSRALLEKAKSFGYSGQNATVIPNGYDPDVFKPMDKNTVIKELGIYKEDTQYVGFVGNLIPIKRADKLPEIFRKIAKELPNTRFLIVGNGVLRDKILKEMEGLDVIFAGRVPQVEVAKYMNAMNVMVLPSRNEGWPCVVLEAQACGTCVVGSSNGGIPEAIGFDEYVVEEGENFEERFAKRVVDVLKKGYDRDRLIERAKGFTWEEIVKREISILNKVV</sequence>
<organism evidence="3 4">
    <name type="scientific">Thermosipho africanus (strain TCF52B)</name>
    <dbReference type="NCBI Taxonomy" id="484019"/>
    <lineage>
        <taxon>Bacteria</taxon>
        <taxon>Thermotogati</taxon>
        <taxon>Thermotogota</taxon>
        <taxon>Thermotogae</taxon>
        <taxon>Thermotogales</taxon>
        <taxon>Fervidobacteriaceae</taxon>
        <taxon>Thermosipho</taxon>
    </lineage>
</organism>
<evidence type="ECO:0000259" key="2">
    <source>
        <dbReference type="Pfam" id="PF13439"/>
    </source>
</evidence>
<dbReference type="HOGENOM" id="CLU_009583_2_4_0"/>
<protein>
    <submittedName>
        <fullName evidence="3">Glycosyl transferase, group 1 family protein</fullName>
    </submittedName>
</protein>
<dbReference type="PANTHER" id="PTHR45947">
    <property type="entry name" value="SULFOQUINOVOSYL TRANSFERASE SQD2"/>
    <property type="match status" value="1"/>
</dbReference>
<dbReference type="InterPro" id="IPR001296">
    <property type="entry name" value="Glyco_trans_1"/>
</dbReference>
<evidence type="ECO:0000313" key="4">
    <source>
        <dbReference type="Proteomes" id="UP000002453"/>
    </source>
</evidence>
<keyword evidence="4" id="KW-1185">Reference proteome</keyword>